<feature type="transmembrane region" description="Helical" evidence="8">
    <location>
        <begin position="237"/>
        <end position="255"/>
    </location>
</feature>
<comment type="caution">
    <text evidence="10">The sequence shown here is derived from an EMBL/GenBank/DDBJ whole genome shotgun (WGS) entry which is preliminary data.</text>
</comment>
<feature type="transmembrane region" description="Helical" evidence="8">
    <location>
        <begin position="102"/>
        <end position="124"/>
    </location>
</feature>
<evidence type="ECO:0000256" key="5">
    <source>
        <dbReference type="ARBA" id="ARBA00022989"/>
    </source>
</evidence>
<gene>
    <name evidence="10" type="ORF">BpHYR1_002826</name>
</gene>
<organism evidence="10 11">
    <name type="scientific">Brachionus plicatilis</name>
    <name type="common">Marine rotifer</name>
    <name type="synonym">Brachionus muelleri</name>
    <dbReference type="NCBI Taxonomy" id="10195"/>
    <lineage>
        <taxon>Eukaryota</taxon>
        <taxon>Metazoa</taxon>
        <taxon>Spiralia</taxon>
        <taxon>Gnathifera</taxon>
        <taxon>Rotifera</taxon>
        <taxon>Eurotatoria</taxon>
        <taxon>Monogononta</taxon>
        <taxon>Pseudotrocha</taxon>
        <taxon>Ploima</taxon>
        <taxon>Brachionidae</taxon>
        <taxon>Brachionus</taxon>
    </lineage>
</organism>
<protein>
    <submittedName>
        <fullName evidence="10">Sphingosine-1-phosphate phosphatase 2</fullName>
    </submittedName>
</protein>
<comment type="subcellular location">
    <subcellularLocation>
        <location evidence="1">Endoplasmic reticulum membrane</location>
        <topology evidence="1">Multi-pass membrane protein</topology>
    </subcellularLocation>
</comment>
<feature type="transmembrane region" description="Helical" evidence="8">
    <location>
        <begin position="145"/>
        <end position="168"/>
    </location>
</feature>
<dbReference type="GO" id="GO:0042392">
    <property type="term" value="F:sphingosine-1-phosphate phosphatase activity"/>
    <property type="evidence" value="ECO:0007669"/>
    <property type="project" value="TreeGrafter"/>
</dbReference>
<reference evidence="10 11" key="1">
    <citation type="journal article" date="2018" name="Sci. Rep.">
        <title>Genomic signatures of local adaptation to the degree of environmental predictability in rotifers.</title>
        <authorList>
            <person name="Franch-Gras L."/>
            <person name="Hahn C."/>
            <person name="Garcia-Roger E.M."/>
            <person name="Carmona M.J."/>
            <person name="Serra M."/>
            <person name="Gomez A."/>
        </authorList>
    </citation>
    <scope>NUCLEOTIDE SEQUENCE [LARGE SCALE GENOMIC DNA]</scope>
    <source>
        <strain evidence="10">HYR1</strain>
    </source>
</reference>
<dbReference type="Gene3D" id="1.20.144.10">
    <property type="entry name" value="Phosphatidic acid phosphatase type 2/haloperoxidase"/>
    <property type="match status" value="1"/>
</dbReference>
<comment type="similarity">
    <text evidence="7">Belongs to the type 2 lipid phosphate phosphatase family.</text>
</comment>
<keyword evidence="3" id="KW-0378">Hydrolase</keyword>
<feature type="transmembrane region" description="Helical" evidence="8">
    <location>
        <begin position="267"/>
        <end position="287"/>
    </location>
</feature>
<feature type="transmembrane region" description="Helical" evidence="8">
    <location>
        <begin position="307"/>
        <end position="329"/>
    </location>
</feature>
<dbReference type="SUPFAM" id="SSF48317">
    <property type="entry name" value="Acid phosphatase/Vanadium-dependent haloperoxidase"/>
    <property type="match status" value="1"/>
</dbReference>
<dbReference type="SMART" id="SM00014">
    <property type="entry name" value="acidPPc"/>
    <property type="match status" value="1"/>
</dbReference>
<keyword evidence="5 8" id="KW-1133">Transmembrane helix</keyword>
<feature type="domain" description="Phosphatidic acid phosphatase type 2/haloperoxidase" evidence="9">
    <location>
        <begin position="104"/>
        <end position="223"/>
    </location>
</feature>
<evidence type="ECO:0000313" key="10">
    <source>
        <dbReference type="EMBL" id="RNA38492.1"/>
    </source>
</evidence>
<keyword evidence="11" id="KW-1185">Reference proteome</keyword>
<evidence type="ECO:0000313" key="11">
    <source>
        <dbReference type="Proteomes" id="UP000276133"/>
    </source>
</evidence>
<evidence type="ECO:0000256" key="7">
    <source>
        <dbReference type="ARBA" id="ARBA00038324"/>
    </source>
</evidence>
<evidence type="ECO:0000256" key="3">
    <source>
        <dbReference type="ARBA" id="ARBA00022801"/>
    </source>
</evidence>
<evidence type="ECO:0000259" key="9">
    <source>
        <dbReference type="SMART" id="SM00014"/>
    </source>
</evidence>
<feature type="transmembrane region" description="Helical" evidence="8">
    <location>
        <begin position="180"/>
        <end position="200"/>
    </location>
</feature>
<feature type="transmembrane region" description="Helical" evidence="8">
    <location>
        <begin position="368"/>
        <end position="389"/>
    </location>
</feature>
<dbReference type="STRING" id="10195.A0A3M7SS28"/>
<dbReference type="Proteomes" id="UP000276133">
    <property type="component" value="Unassembled WGS sequence"/>
</dbReference>
<keyword evidence="2 8" id="KW-0812">Transmembrane</keyword>
<sequence>MQKLINLVNFLNDPHLVTKTQNHFSLSLIDVISDEECNQQDKFKSTSLKHVKSVNHLNNTKCLYLVGNYFYYWFFLFITNIGNEVFYISFLPFVTWNYDDKVMILTCMAWAISMYIGQALKDILKMPRPSSPPVAKIEDRYLHEYGFPSTHAMAVFTISWTLLTLVFRTLPQEETITLRWTISLLSYVLIFLVCLSRIYLGMHTYLDICGGLVLAYAINRIFIYFSSSVYNLIHDSFVGGAVFSSLFLLVCFVYPNKKRWSSARADTFLIMGVGTGLSFGMTCKAALQIESVGKLKFNNREINELSLISLVLLRTFIGLLLLVGIRLLCKELFYLGLRKCLNLSDNTTRSGIKEIIKNNYKIEIAYNFFVYASISFSSIFNAFLIFSYFNLI</sequence>
<keyword evidence="6 8" id="KW-0472">Membrane</keyword>
<dbReference type="InterPro" id="IPR000326">
    <property type="entry name" value="PAP2/HPO"/>
</dbReference>
<evidence type="ECO:0000256" key="2">
    <source>
        <dbReference type="ARBA" id="ARBA00022692"/>
    </source>
</evidence>
<feature type="transmembrane region" description="Helical" evidence="8">
    <location>
        <begin position="205"/>
        <end position="225"/>
    </location>
</feature>
<dbReference type="OrthoDB" id="301434at2759"/>
<dbReference type="InterPro" id="IPR036938">
    <property type="entry name" value="PAP2/HPO_sf"/>
</dbReference>
<proteinExistence type="inferred from homology"/>
<name>A0A3M7SS28_BRAPC</name>
<dbReference type="Pfam" id="PF01569">
    <property type="entry name" value="PAP2"/>
    <property type="match status" value="1"/>
</dbReference>
<dbReference type="EMBL" id="REGN01000864">
    <property type="protein sequence ID" value="RNA38492.1"/>
    <property type="molecule type" value="Genomic_DNA"/>
</dbReference>
<evidence type="ECO:0000256" key="4">
    <source>
        <dbReference type="ARBA" id="ARBA00022824"/>
    </source>
</evidence>
<dbReference type="AlphaFoldDB" id="A0A3M7SS28"/>
<accession>A0A3M7SS28</accession>
<dbReference type="GO" id="GO:0006670">
    <property type="term" value="P:sphingosine metabolic process"/>
    <property type="evidence" value="ECO:0007669"/>
    <property type="project" value="TreeGrafter"/>
</dbReference>
<evidence type="ECO:0000256" key="8">
    <source>
        <dbReference type="SAM" id="Phobius"/>
    </source>
</evidence>
<feature type="transmembrane region" description="Helical" evidence="8">
    <location>
        <begin position="69"/>
        <end position="90"/>
    </location>
</feature>
<dbReference type="GO" id="GO:0005789">
    <property type="term" value="C:endoplasmic reticulum membrane"/>
    <property type="evidence" value="ECO:0007669"/>
    <property type="project" value="UniProtKB-SubCell"/>
</dbReference>
<dbReference type="PANTHER" id="PTHR14969">
    <property type="entry name" value="SPHINGOSINE-1-PHOSPHATE PHOSPHOHYDROLASE"/>
    <property type="match status" value="1"/>
</dbReference>
<evidence type="ECO:0000256" key="1">
    <source>
        <dbReference type="ARBA" id="ARBA00004477"/>
    </source>
</evidence>
<keyword evidence="4" id="KW-0256">Endoplasmic reticulum</keyword>
<evidence type="ECO:0000256" key="6">
    <source>
        <dbReference type="ARBA" id="ARBA00023136"/>
    </source>
</evidence>
<dbReference type="PANTHER" id="PTHR14969:SF28">
    <property type="entry name" value="DIHYDROSPHINGOSINE 1-PHOSPHATE PHOSPHATASE LCB3-RELATED"/>
    <property type="match status" value="1"/>
</dbReference>